<dbReference type="RefSeq" id="WP_273595479.1">
    <property type="nucleotide sequence ID" value="NZ_JAQQXS010000003.1"/>
</dbReference>
<gene>
    <name evidence="1" type="ORF">PRZ01_04040</name>
</gene>
<dbReference type="EMBL" id="JAQQXS010000003">
    <property type="protein sequence ID" value="MDC8784361.1"/>
    <property type="molecule type" value="Genomic_DNA"/>
</dbReference>
<evidence type="ECO:0000313" key="2">
    <source>
        <dbReference type="Proteomes" id="UP001219862"/>
    </source>
</evidence>
<comment type="caution">
    <text evidence="1">The sequence shown here is derived from an EMBL/GenBank/DDBJ whole genome shotgun (WGS) entry which is preliminary data.</text>
</comment>
<name>A0ABT5KN59_9BURK</name>
<proteinExistence type="predicted"/>
<accession>A0ABT5KN59</accession>
<keyword evidence="2" id="KW-1185">Reference proteome</keyword>
<evidence type="ECO:0000313" key="1">
    <source>
        <dbReference type="EMBL" id="MDC8784361.1"/>
    </source>
</evidence>
<reference evidence="1 2" key="1">
    <citation type="submission" date="2022-10" db="EMBL/GenBank/DDBJ databases">
        <title>paucibacter sp. hw8 Genome sequencing.</title>
        <authorList>
            <person name="Park S."/>
        </authorList>
    </citation>
    <scope>NUCLEOTIDE SEQUENCE [LARGE SCALE GENOMIC DNA]</scope>
    <source>
        <strain evidence="2">hw8</strain>
    </source>
</reference>
<sequence>MMIIPLHLIADTQSPLRYDLAEPEPSAPLCSALDLGLSFTGPVESADLLRFQALMAVEGLNLQPTRMLYDRLYACEQLAQGHASGNPTLRELALQLFNSYQQAGTWIGLVH</sequence>
<organism evidence="1 2">
    <name type="scientific">Roseateles koreensis</name>
    <dbReference type="NCBI Taxonomy" id="2987526"/>
    <lineage>
        <taxon>Bacteria</taxon>
        <taxon>Pseudomonadati</taxon>
        <taxon>Pseudomonadota</taxon>
        <taxon>Betaproteobacteria</taxon>
        <taxon>Burkholderiales</taxon>
        <taxon>Sphaerotilaceae</taxon>
        <taxon>Roseateles</taxon>
    </lineage>
</organism>
<dbReference type="Proteomes" id="UP001219862">
    <property type="component" value="Unassembled WGS sequence"/>
</dbReference>
<protein>
    <submittedName>
        <fullName evidence="1">Uncharacterized protein</fullName>
    </submittedName>
</protein>